<dbReference type="PROSITE" id="PS51318">
    <property type="entry name" value="TAT"/>
    <property type="match status" value="1"/>
</dbReference>
<comment type="caution">
    <text evidence="2">The sequence shown here is derived from an EMBL/GenBank/DDBJ whole genome shotgun (WGS) entry which is preliminary data.</text>
</comment>
<gene>
    <name evidence="2" type="ORF">DJ70_15915</name>
</gene>
<dbReference type="OrthoDB" id="331268at2157"/>
<protein>
    <submittedName>
        <fullName evidence="2">Uncharacterized protein</fullName>
    </submittedName>
</protein>
<dbReference type="EMBL" id="NHPJ01000138">
    <property type="protein sequence ID" value="OYR53648.1"/>
    <property type="molecule type" value="Genomic_DNA"/>
</dbReference>
<dbReference type="InterPro" id="IPR006311">
    <property type="entry name" value="TAT_signal"/>
</dbReference>
<feature type="region of interest" description="Disordered" evidence="1">
    <location>
        <begin position="27"/>
        <end position="98"/>
    </location>
</feature>
<name>A0A256IAR7_9EURY</name>
<evidence type="ECO:0000313" key="3">
    <source>
        <dbReference type="Proteomes" id="UP000216308"/>
    </source>
</evidence>
<dbReference type="Proteomes" id="UP000216308">
    <property type="component" value="Unassembled WGS sequence"/>
</dbReference>
<dbReference type="AlphaFoldDB" id="A0A256IAR7"/>
<dbReference type="RefSeq" id="WP_094534730.1">
    <property type="nucleotide sequence ID" value="NZ_NHPJ01000138.1"/>
</dbReference>
<feature type="compositionally biased region" description="Basic and acidic residues" evidence="1">
    <location>
        <begin position="78"/>
        <end position="87"/>
    </location>
</feature>
<feature type="compositionally biased region" description="Gly residues" evidence="1">
    <location>
        <begin position="47"/>
        <end position="59"/>
    </location>
</feature>
<evidence type="ECO:0000313" key="2">
    <source>
        <dbReference type="EMBL" id="OYR53648.1"/>
    </source>
</evidence>
<accession>A0A256IAR7</accession>
<reference evidence="2 3" key="1">
    <citation type="journal article" date="2014" name="Front. Microbiol.">
        <title>Population and genomic analysis of the genus Halorubrum.</title>
        <authorList>
            <person name="Fullmer M.S."/>
            <person name="Soucy S.M."/>
            <person name="Swithers K.S."/>
            <person name="Makkay A.M."/>
            <person name="Wheeler R."/>
            <person name="Ventosa A."/>
            <person name="Gogarten J.P."/>
            <person name="Papke R.T."/>
        </authorList>
    </citation>
    <scope>NUCLEOTIDE SEQUENCE [LARGE SCALE GENOMIC DNA]</scope>
    <source>
        <strain evidence="2 3">Cb34</strain>
    </source>
</reference>
<proteinExistence type="predicted"/>
<feature type="compositionally biased region" description="Gly residues" evidence="1">
    <location>
        <begin position="32"/>
        <end position="41"/>
    </location>
</feature>
<evidence type="ECO:0000256" key="1">
    <source>
        <dbReference type="SAM" id="MobiDB-lite"/>
    </source>
</evidence>
<sequence>MELSRRGVLGGLGAACAVGAVGFAGAASVGDDGAGGSGGDGPETDGGSDGGGSATGGSDGDSTRSAATSVAVDPEAPFEARLRREDGPNDGGPGDRLFDAADLDYVQGVTENEGEHLVGLSLSADGETSFRERLEASGAVDDPEPFVVSMTLDGAEVRRVDLDGPTVTALTDAEWNGVLTLPFESAETAESVYASLAAA</sequence>
<organism evidence="2 3">
    <name type="scientific">Halorubrum halodurans</name>
    <dbReference type="NCBI Taxonomy" id="1383851"/>
    <lineage>
        <taxon>Archaea</taxon>
        <taxon>Methanobacteriati</taxon>
        <taxon>Methanobacteriota</taxon>
        <taxon>Stenosarchaea group</taxon>
        <taxon>Halobacteria</taxon>
        <taxon>Halobacteriales</taxon>
        <taxon>Haloferacaceae</taxon>
        <taxon>Halorubrum</taxon>
    </lineage>
</organism>
<keyword evidence="3" id="KW-1185">Reference proteome</keyword>